<keyword evidence="3" id="KW-1185">Reference proteome</keyword>
<dbReference type="GO" id="GO:0005737">
    <property type="term" value="C:cytoplasm"/>
    <property type="evidence" value="ECO:0007669"/>
    <property type="project" value="TreeGrafter"/>
</dbReference>
<accession>A0A8J6PSU1</accession>
<organism evidence="2 3">
    <name type="scientific">Aestuariibaculum marinum</name>
    <dbReference type="NCBI Taxonomy" id="2683592"/>
    <lineage>
        <taxon>Bacteria</taxon>
        <taxon>Pseudomonadati</taxon>
        <taxon>Bacteroidota</taxon>
        <taxon>Flavobacteriia</taxon>
        <taxon>Flavobacteriales</taxon>
        <taxon>Flavobacteriaceae</taxon>
    </lineage>
</organism>
<evidence type="ECO:0000259" key="1">
    <source>
        <dbReference type="Pfam" id="PF01266"/>
    </source>
</evidence>
<dbReference type="Pfam" id="PF01266">
    <property type="entry name" value="DAO"/>
    <property type="match status" value="1"/>
</dbReference>
<evidence type="ECO:0000313" key="2">
    <source>
        <dbReference type="EMBL" id="MBD0823267.1"/>
    </source>
</evidence>
<comment type="caution">
    <text evidence="2">The sequence shown here is derived from an EMBL/GenBank/DDBJ whole genome shotgun (WGS) entry which is preliminary data.</text>
</comment>
<sequence>MNLSYWEIKSWLCNTDFTIVGSGIVGLSCALQLKERFPKSNILILEQGFLPQGASTKNAGFACFGSLSEVIEDLKTHSEEEVLQLVKMRVDGLNLLKQTLGETSIGYKNYGGYELFLKHDDLYESCLTQMNSINQLLKPVFNAPVYSKKSNVFKFDNIKEDYVFNPFEGQIDTGLLMVSLLNKVQSKGIKIINSCRVESFTESGNSVKIKTNLFEFSTSKLLIATNGFASQLIGEEVKPARAQVLITKPIKDLHIKGTFHLDKGYYYCRNIDNRILFGGGRNLDFKGEETTEFGETEQIQNRLEELLKTVILPNKPFEIEHRWSGIMGVGGQKKAIVKQLSNHVFFGVRLGGMGIDMGSLVGKELADLSSC</sequence>
<reference evidence="2 3" key="1">
    <citation type="journal article" date="2018" name="J. Microbiol.">
        <title>Aestuariibaculum marinum sp. nov., a marine bacterium isolated from seawater in South Korea.</title>
        <authorList>
            <person name="Choi J."/>
            <person name="Lee D."/>
            <person name="Jang J.H."/>
            <person name="Cha S."/>
            <person name="Seo T."/>
        </authorList>
    </citation>
    <scope>NUCLEOTIDE SEQUENCE [LARGE SCALE GENOMIC DNA]</scope>
    <source>
        <strain evidence="2 3">IP7</strain>
    </source>
</reference>
<dbReference type="Proteomes" id="UP000621516">
    <property type="component" value="Unassembled WGS sequence"/>
</dbReference>
<dbReference type="AlphaFoldDB" id="A0A8J6PSU1"/>
<dbReference type="PANTHER" id="PTHR13847">
    <property type="entry name" value="SARCOSINE DEHYDROGENASE-RELATED"/>
    <property type="match status" value="1"/>
</dbReference>
<name>A0A8J6PSU1_9FLAO</name>
<protein>
    <submittedName>
        <fullName evidence="2">FAD-binding oxidoreductase</fullName>
    </submittedName>
</protein>
<dbReference type="InterPro" id="IPR036188">
    <property type="entry name" value="FAD/NAD-bd_sf"/>
</dbReference>
<dbReference type="PANTHER" id="PTHR13847:SF281">
    <property type="entry name" value="FAD DEPENDENT OXIDOREDUCTASE DOMAIN-CONTAINING PROTEIN"/>
    <property type="match status" value="1"/>
</dbReference>
<dbReference type="RefSeq" id="WP_188222584.1">
    <property type="nucleotide sequence ID" value="NZ_JACVXD010000002.1"/>
</dbReference>
<feature type="domain" description="FAD dependent oxidoreductase" evidence="1">
    <location>
        <begin position="16"/>
        <end position="368"/>
    </location>
</feature>
<dbReference type="InterPro" id="IPR006076">
    <property type="entry name" value="FAD-dep_OxRdtase"/>
</dbReference>
<proteinExistence type="predicted"/>
<dbReference type="Gene3D" id="3.50.50.60">
    <property type="entry name" value="FAD/NAD(P)-binding domain"/>
    <property type="match status" value="1"/>
</dbReference>
<dbReference type="Gene3D" id="3.30.9.10">
    <property type="entry name" value="D-Amino Acid Oxidase, subunit A, domain 2"/>
    <property type="match status" value="1"/>
</dbReference>
<gene>
    <name evidence="2" type="ORF">ICJ85_04470</name>
</gene>
<evidence type="ECO:0000313" key="3">
    <source>
        <dbReference type="Proteomes" id="UP000621516"/>
    </source>
</evidence>
<dbReference type="EMBL" id="JACVXD010000002">
    <property type="protein sequence ID" value="MBD0823267.1"/>
    <property type="molecule type" value="Genomic_DNA"/>
</dbReference>
<dbReference type="SUPFAM" id="SSF51905">
    <property type="entry name" value="FAD/NAD(P)-binding domain"/>
    <property type="match status" value="1"/>
</dbReference>